<proteinExistence type="predicted"/>
<dbReference type="Pfam" id="PF00639">
    <property type="entry name" value="Rotamase"/>
    <property type="match status" value="1"/>
</dbReference>
<dbReference type="RefSeq" id="WP_084076477.1">
    <property type="nucleotide sequence ID" value="NZ_FQVB01000026.1"/>
</dbReference>
<evidence type="ECO:0000256" key="7">
    <source>
        <dbReference type="SAM" id="Coils"/>
    </source>
</evidence>
<dbReference type="GO" id="GO:0003755">
    <property type="term" value="F:peptidyl-prolyl cis-trans isomerase activity"/>
    <property type="evidence" value="ECO:0007669"/>
    <property type="project" value="UniProtKB-KW"/>
</dbReference>
<dbReference type="InterPro" id="IPR000297">
    <property type="entry name" value="PPIase_PpiC"/>
</dbReference>
<evidence type="ECO:0000256" key="8">
    <source>
        <dbReference type="SAM" id="SignalP"/>
    </source>
</evidence>
<dbReference type="Gene3D" id="1.10.4030.10">
    <property type="entry name" value="Porin chaperone SurA, peptide-binding domain"/>
    <property type="match status" value="1"/>
</dbReference>
<dbReference type="InterPro" id="IPR015391">
    <property type="entry name" value="SurA_N"/>
</dbReference>
<dbReference type="InterPro" id="IPR027304">
    <property type="entry name" value="Trigger_fact/SurA_dom_sf"/>
</dbReference>
<dbReference type="PANTHER" id="PTHR47637">
    <property type="entry name" value="CHAPERONE SURA"/>
    <property type="match status" value="1"/>
</dbReference>
<dbReference type="Pfam" id="PF09312">
    <property type="entry name" value="SurA_N"/>
    <property type="match status" value="1"/>
</dbReference>
<dbReference type="OrthoDB" id="14196at2"/>
<evidence type="ECO:0000313" key="11">
    <source>
        <dbReference type="Proteomes" id="UP000184076"/>
    </source>
</evidence>
<dbReference type="InterPro" id="IPR046357">
    <property type="entry name" value="PPIase_dom_sf"/>
</dbReference>
<dbReference type="EMBL" id="FQVB01000026">
    <property type="protein sequence ID" value="SHF76678.1"/>
    <property type="molecule type" value="Genomic_DNA"/>
</dbReference>
<keyword evidence="1 8" id="KW-0732">Signal</keyword>
<accession>A0A1M5EBS0</accession>
<dbReference type="STRING" id="1121391.SAMN02745206_02627"/>
<feature type="domain" description="PpiC" evidence="9">
    <location>
        <begin position="177"/>
        <end position="276"/>
    </location>
</feature>
<keyword evidence="11" id="KW-1185">Reference proteome</keyword>
<keyword evidence="7" id="KW-0175">Coiled coil</keyword>
<keyword evidence="4" id="KW-0143">Chaperone</keyword>
<evidence type="ECO:0000256" key="1">
    <source>
        <dbReference type="ARBA" id="ARBA00022729"/>
    </source>
</evidence>
<feature type="coiled-coil region" evidence="7">
    <location>
        <begin position="123"/>
        <end position="153"/>
    </location>
</feature>
<dbReference type="Proteomes" id="UP000184076">
    <property type="component" value="Unassembled WGS sequence"/>
</dbReference>
<dbReference type="SUPFAM" id="SSF54534">
    <property type="entry name" value="FKBP-like"/>
    <property type="match status" value="1"/>
</dbReference>
<dbReference type="PROSITE" id="PS50198">
    <property type="entry name" value="PPIC_PPIASE_2"/>
    <property type="match status" value="1"/>
</dbReference>
<keyword evidence="3 6" id="KW-0697">Rotamase</keyword>
<dbReference type="InterPro" id="IPR050280">
    <property type="entry name" value="OMP_Chaperone_SurA"/>
</dbReference>
<evidence type="ECO:0000256" key="5">
    <source>
        <dbReference type="ARBA" id="ARBA00023235"/>
    </source>
</evidence>
<keyword evidence="2" id="KW-0574">Periplasm</keyword>
<feature type="chain" id="PRO_5012296398" evidence="8">
    <location>
        <begin position="29"/>
        <end position="330"/>
    </location>
</feature>
<dbReference type="PANTHER" id="PTHR47637:SF1">
    <property type="entry name" value="CHAPERONE SURA"/>
    <property type="match status" value="1"/>
</dbReference>
<evidence type="ECO:0000313" key="10">
    <source>
        <dbReference type="EMBL" id="SHF76678.1"/>
    </source>
</evidence>
<evidence type="ECO:0000256" key="2">
    <source>
        <dbReference type="ARBA" id="ARBA00022764"/>
    </source>
</evidence>
<protein>
    <submittedName>
        <fullName evidence="10">Periplasmic chaperone for outer membrane proteins SurA</fullName>
    </submittedName>
</protein>
<evidence type="ECO:0000256" key="3">
    <source>
        <dbReference type="ARBA" id="ARBA00023110"/>
    </source>
</evidence>
<gene>
    <name evidence="10" type="ORF">SAMN02745206_02627</name>
</gene>
<dbReference type="Gene3D" id="3.10.50.40">
    <property type="match status" value="1"/>
</dbReference>
<evidence type="ECO:0000256" key="6">
    <source>
        <dbReference type="PROSITE-ProRule" id="PRU00278"/>
    </source>
</evidence>
<name>A0A1M5EBS0_9BACT</name>
<organism evidence="10 11">
    <name type="scientific">Desulfacinum infernum DSM 9756</name>
    <dbReference type="NCBI Taxonomy" id="1121391"/>
    <lineage>
        <taxon>Bacteria</taxon>
        <taxon>Pseudomonadati</taxon>
        <taxon>Thermodesulfobacteriota</taxon>
        <taxon>Syntrophobacteria</taxon>
        <taxon>Syntrophobacterales</taxon>
        <taxon>Syntrophobacteraceae</taxon>
        <taxon>Desulfacinum</taxon>
    </lineage>
</organism>
<feature type="signal peptide" evidence="8">
    <location>
        <begin position="1"/>
        <end position="28"/>
    </location>
</feature>
<reference evidence="11" key="1">
    <citation type="submission" date="2016-11" db="EMBL/GenBank/DDBJ databases">
        <authorList>
            <person name="Varghese N."/>
            <person name="Submissions S."/>
        </authorList>
    </citation>
    <scope>NUCLEOTIDE SEQUENCE [LARGE SCALE GENOMIC DNA]</scope>
    <source>
        <strain evidence="11">DSM 9756</strain>
    </source>
</reference>
<dbReference type="AlphaFoldDB" id="A0A1M5EBS0"/>
<evidence type="ECO:0000256" key="4">
    <source>
        <dbReference type="ARBA" id="ARBA00023186"/>
    </source>
</evidence>
<keyword evidence="5 6" id="KW-0413">Isomerase</keyword>
<dbReference type="SUPFAM" id="SSF109998">
    <property type="entry name" value="Triger factor/SurA peptide-binding domain-like"/>
    <property type="match status" value="1"/>
</dbReference>
<evidence type="ECO:0000259" key="9">
    <source>
        <dbReference type="PROSITE" id="PS50198"/>
    </source>
</evidence>
<sequence>MKRLFSPHGFACALMVLLCLGLMGKAGAKPVDWIVAVVNDDIILNSELEERVKAIAQMSGQSLASVAAAQMDLLKTEVLRQMIREKLTAQEVARLKISVSEREVEGALERIKEANGLDDEQLAEMLRREGRTLEQLKAKIREDMERARLIERVLKSKTVITEDQVDAYLRDQRNDPEEKRRLAVIFLPAGADATQRAAARQKAEEILAKIRDGADFAGLARAYSQGPGADQGGDIGYIKAKDLAGPLERVTRDLEVGGVSQVVESSAGFYIVKLLDVQRTDLKSVDERLREKARQELFQQEVNKKYEKWIRELEAKSFIQVHLAPPSEGS</sequence>